<reference evidence="2 3" key="1">
    <citation type="journal article" date="2019" name="Sci. Rep.">
        <title>Orb-weaving spider Araneus ventricosus genome elucidates the spidroin gene catalogue.</title>
        <authorList>
            <person name="Kono N."/>
            <person name="Nakamura H."/>
            <person name="Ohtoshi R."/>
            <person name="Moran D.A.P."/>
            <person name="Shinohara A."/>
            <person name="Yoshida Y."/>
            <person name="Fujiwara M."/>
            <person name="Mori M."/>
            <person name="Tomita M."/>
            <person name="Arakawa K."/>
        </authorList>
    </citation>
    <scope>NUCLEOTIDE SEQUENCE [LARGE SCALE GENOMIC DNA]</scope>
</reference>
<gene>
    <name evidence="2" type="ORF">AVEN_177139_1</name>
</gene>
<evidence type="ECO:0000313" key="2">
    <source>
        <dbReference type="EMBL" id="GBM67053.1"/>
    </source>
</evidence>
<sequence length="124" mass="13996">MLGNYDNPMYSGHPPFRGKVLSLRVVAPKLDVHERSAPHHLERLPPKPVVNAKIRLLLARCGRTVWIFIRSRFPFGALGHRTELRSCVRGKRASLTKAKTTNGGEKLYRESGKRGMRSSPRGLK</sequence>
<organism evidence="2 3">
    <name type="scientific">Araneus ventricosus</name>
    <name type="common">Orbweaver spider</name>
    <name type="synonym">Epeira ventricosa</name>
    <dbReference type="NCBI Taxonomy" id="182803"/>
    <lineage>
        <taxon>Eukaryota</taxon>
        <taxon>Metazoa</taxon>
        <taxon>Ecdysozoa</taxon>
        <taxon>Arthropoda</taxon>
        <taxon>Chelicerata</taxon>
        <taxon>Arachnida</taxon>
        <taxon>Araneae</taxon>
        <taxon>Araneomorphae</taxon>
        <taxon>Entelegynae</taxon>
        <taxon>Araneoidea</taxon>
        <taxon>Araneidae</taxon>
        <taxon>Araneus</taxon>
    </lineage>
</organism>
<feature type="region of interest" description="Disordered" evidence="1">
    <location>
        <begin position="98"/>
        <end position="124"/>
    </location>
</feature>
<dbReference type="EMBL" id="BGPR01103642">
    <property type="protein sequence ID" value="GBM67053.1"/>
    <property type="molecule type" value="Genomic_DNA"/>
</dbReference>
<evidence type="ECO:0000256" key="1">
    <source>
        <dbReference type="SAM" id="MobiDB-lite"/>
    </source>
</evidence>
<accession>A0A4Y2HPI9</accession>
<comment type="caution">
    <text evidence="2">The sequence shown here is derived from an EMBL/GenBank/DDBJ whole genome shotgun (WGS) entry which is preliminary data.</text>
</comment>
<dbReference type="AlphaFoldDB" id="A0A4Y2HPI9"/>
<protein>
    <submittedName>
        <fullName evidence="2">Uncharacterized protein</fullName>
    </submittedName>
</protein>
<evidence type="ECO:0000313" key="3">
    <source>
        <dbReference type="Proteomes" id="UP000499080"/>
    </source>
</evidence>
<keyword evidence="3" id="KW-1185">Reference proteome</keyword>
<proteinExistence type="predicted"/>
<dbReference type="Proteomes" id="UP000499080">
    <property type="component" value="Unassembled WGS sequence"/>
</dbReference>
<name>A0A4Y2HPI9_ARAVE</name>